<evidence type="ECO:0000256" key="1">
    <source>
        <dbReference type="ARBA" id="ARBA00004496"/>
    </source>
</evidence>
<dbReference type="GO" id="GO:0003677">
    <property type="term" value="F:DNA binding"/>
    <property type="evidence" value="ECO:0007669"/>
    <property type="project" value="UniProtKB-UniRule"/>
</dbReference>
<dbReference type="InterPro" id="IPR023009">
    <property type="entry name" value="Tyrosine_recombinase_XerC/XerD"/>
</dbReference>
<dbReference type="NCBIfam" id="TIGR02224">
    <property type="entry name" value="recomb_XerC"/>
    <property type="match status" value="1"/>
</dbReference>
<evidence type="ECO:0000313" key="14">
    <source>
        <dbReference type="EMBL" id="SEM15240.1"/>
    </source>
</evidence>
<feature type="active site" evidence="10">
    <location>
        <position position="278"/>
    </location>
</feature>
<feature type="active site" evidence="10">
    <location>
        <position position="252"/>
    </location>
</feature>
<dbReference type="SUPFAM" id="SSF47823">
    <property type="entry name" value="lambda integrase-like, N-terminal domain"/>
    <property type="match status" value="1"/>
</dbReference>
<dbReference type="PANTHER" id="PTHR30349">
    <property type="entry name" value="PHAGE INTEGRASE-RELATED"/>
    <property type="match status" value="1"/>
</dbReference>
<keyword evidence="15" id="KW-1185">Reference proteome</keyword>
<dbReference type="InterPro" id="IPR044068">
    <property type="entry name" value="CB"/>
</dbReference>
<dbReference type="InterPro" id="IPR010998">
    <property type="entry name" value="Integrase_recombinase_N"/>
</dbReference>
<feature type="domain" description="Tyr recombinase" evidence="12">
    <location>
        <begin position="113"/>
        <end position="300"/>
    </location>
</feature>
<dbReference type="GO" id="GO:0051301">
    <property type="term" value="P:cell division"/>
    <property type="evidence" value="ECO:0007669"/>
    <property type="project" value="UniProtKB-UniRule"/>
</dbReference>
<dbReference type="InterPro" id="IPR050090">
    <property type="entry name" value="Tyrosine_recombinase_XerCD"/>
</dbReference>
<evidence type="ECO:0000256" key="11">
    <source>
        <dbReference type="NCBIfam" id="TIGR02224"/>
    </source>
</evidence>
<evidence type="ECO:0000259" key="13">
    <source>
        <dbReference type="PROSITE" id="PS51900"/>
    </source>
</evidence>
<protein>
    <recommendedName>
        <fullName evidence="10 11">Tyrosine recombinase XerC</fullName>
    </recommendedName>
</protein>
<reference evidence="14 15" key="1">
    <citation type="submission" date="2016-10" db="EMBL/GenBank/DDBJ databases">
        <authorList>
            <person name="de Groot N.N."/>
        </authorList>
    </citation>
    <scope>NUCLEOTIDE SEQUENCE [LARGE SCALE GENOMIC DNA]</scope>
    <source>
        <strain evidence="14 15">DSM 8423</strain>
    </source>
</reference>
<evidence type="ECO:0000259" key="12">
    <source>
        <dbReference type="PROSITE" id="PS51898"/>
    </source>
</evidence>
<evidence type="ECO:0000256" key="2">
    <source>
        <dbReference type="ARBA" id="ARBA00006657"/>
    </source>
</evidence>
<keyword evidence="3 10" id="KW-0963">Cytoplasm</keyword>
<comment type="function">
    <text evidence="10">Site-specific tyrosine recombinase, which acts by catalyzing the cutting and rejoining of the recombining DNA molecules. The XerC-XerD complex is essential to convert dimers of the bacterial chromosome into monomers to permit their segregation at cell division. It also contributes to the segregational stability of plasmids.</text>
</comment>
<dbReference type="PROSITE" id="PS51898">
    <property type="entry name" value="TYR_RECOMBINASE"/>
    <property type="match status" value="1"/>
</dbReference>
<keyword evidence="5 10" id="KW-0159">Chromosome partition</keyword>
<dbReference type="Proteomes" id="UP000198744">
    <property type="component" value="Unassembled WGS sequence"/>
</dbReference>
<dbReference type="EMBL" id="FOBS01000005">
    <property type="protein sequence ID" value="SEM15240.1"/>
    <property type="molecule type" value="Genomic_DNA"/>
</dbReference>
<organism evidence="14 15">
    <name type="scientific">Syntrophus gentianae</name>
    <dbReference type="NCBI Taxonomy" id="43775"/>
    <lineage>
        <taxon>Bacteria</taxon>
        <taxon>Pseudomonadati</taxon>
        <taxon>Thermodesulfobacteriota</taxon>
        <taxon>Syntrophia</taxon>
        <taxon>Syntrophales</taxon>
        <taxon>Syntrophaceae</taxon>
        <taxon>Syntrophus</taxon>
    </lineage>
</organism>
<name>A0A1H7W151_9BACT</name>
<evidence type="ECO:0000256" key="6">
    <source>
        <dbReference type="ARBA" id="ARBA00022908"/>
    </source>
</evidence>
<evidence type="ECO:0000256" key="3">
    <source>
        <dbReference type="ARBA" id="ARBA00022490"/>
    </source>
</evidence>
<dbReference type="GO" id="GO:0009037">
    <property type="term" value="F:tyrosine-based site-specific recombinase activity"/>
    <property type="evidence" value="ECO:0007669"/>
    <property type="project" value="UniProtKB-UniRule"/>
</dbReference>
<keyword evidence="6 10" id="KW-0229">DNA integration</keyword>
<evidence type="ECO:0000256" key="5">
    <source>
        <dbReference type="ARBA" id="ARBA00022829"/>
    </source>
</evidence>
<dbReference type="PROSITE" id="PS51900">
    <property type="entry name" value="CB"/>
    <property type="match status" value="1"/>
</dbReference>
<feature type="domain" description="Core-binding (CB)" evidence="13">
    <location>
        <begin position="1"/>
        <end position="92"/>
    </location>
</feature>
<dbReference type="STRING" id="43775.SAMN04489760_105104"/>
<dbReference type="GO" id="GO:0007059">
    <property type="term" value="P:chromosome segregation"/>
    <property type="evidence" value="ECO:0007669"/>
    <property type="project" value="UniProtKB-UniRule"/>
</dbReference>
<keyword evidence="8 10" id="KW-0233">DNA recombination</keyword>
<comment type="similarity">
    <text evidence="2 10">Belongs to the 'phage' integrase family. XerC subfamily.</text>
</comment>
<evidence type="ECO:0000256" key="4">
    <source>
        <dbReference type="ARBA" id="ARBA00022618"/>
    </source>
</evidence>
<evidence type="ECO:0000256" key="7">
    <source>
        <dbReference type="ARBA" id="ARBA00023125"/>
    </source>
</evidence>
<dbReference type="Pfam" id="PF00589">
    <property type="entry name" value="Phage_integrase"/>
    <property type="match status" value="1"/>
</dbReference>
<dbReference type="InterPro" id="IPR013762">
    <property type="entry name" value="Integrase-like_cat_sf"/>
</dbReference>
<dbReference type="RefSeq" id="WP_093882638.1">
    <property type="nucleotide sequence ID" value="NZ_FOBS01000005.1"/>
</dbReference>
<keyword evidence="4 10" id="KW-0132">Cell division</keyword>
<dbReference type="GO" id="GO:0005737">
    <property type="term" value="C:cytoplasm"/>
    <property type="evidence" value="ECO:0007669"/>
    <property type="project" value="UniProtKB-SubCell"/>
</dbReference>
<feature type="active site" evidence="10">
    <location>
        <position position="255"/>
    </location>
</feature>
<dbReference type="AlphaFoldDB" id="A0A1H7W151"/>
<sequence length="310" mass="35600">MDELTRGFDRYMDLERNLSSHTRKNYLDDLEQFKRYLLENYGSTEDFSVSPWQHVDYLMVRSFLGTLYRRKLKKVTMARKLASLRAFFNYLIHRKEIRSNPLEAVSSPRTEKYIPAVLSVDEILALLNLPFKEDLFGLRDRAILELFYSSGIRLSELTGINEEDISFLQGLIKIRGKGKKERIVPVGEPAKAALENYLREKHRREPAEEGSASLMAPVFVNSRNGRLSARSVARILDKYVSQSGIQKRVSPHTLRHSFATHLLDAGADLRSIQELLGHESLSTTQKYTAVSVNQLMAVYDRAHPKARRGQ</sequence>
<evidence type="ECO:0000256" key="10">
    <source>
        <dbReference type="HAMAP-Rule" id="MF_01808"/>
    </source>
</evidence>
<feature type="active site" description="O-(3'-phospho-DNA)-tyrosine intermediate" evidence="10">
    <location>
        <position position="287"/>
    </location>
</feature>
<dbReference type="GO" id="GO:0006313">
    <property type="term" value="P:DNA transposition"/>
    <property type="evidence" value="ECO:0007669"/>
    <property type="project" value="UniProtKB-UniRule"/>
</dbReference>
<dbReference type="OrthoDB" id="9801717at2"/>
<evidence type="ECO:0000256" key="9">
    <source>
        <dbReference type="ARBA" id="ARBA00023306"/>
    </source>
</evidence>
<accession>A0A1H7W151</accession>
<dbReference type="InterPro" id="IPR004107">
    <property type="entry name" value="Integrase_SAM-like_N"/>
</dbReference>
<dbReference type="CDD" id="cd00798">
    <property type="entry name" value="INT_XerDC_C"/>
    <property type="match status" value="1"/>
</dbReference>
<dbReference type="HAMAP" id="MF_01808">
    <property type="entry name" value="Recomb_XerC_XerD"/>
    <property type="match status" value="1"/>
</dbReference>
<proteinExistence type="inferred from homology"/>
<dbReference type="InterPro" id="IPR011931">
    <property type="entry name" value="Recomb_XerC"/>
</dbReference>
<evidence type="ECO:0000256" key="8">
    <source>
        <dbReference type="ARBA" id="ARBA00023172"/>
    </source>
</evidence>
<dbReference type="SUPFAM" id="SSF56349">
    <property type="entry name" value="DNA breaking-rejoining enzymes"/>
    <property type="match status" value="1"/>
</dbReference>
<keyword evidence="7 10" id="KW-0238">DNA-binding</keyword>
<evidence type="ECO:0000313" key="15">
    <source>
        <dbReference type="Proteomes" id="UP000198744"/>
    </source>
</evidence>
<dbReference type="Gene3D" id="1.10.150.130">
    <property type="match status" value="1"/>
</dbReference>
<gene>
    <name evidence="10" type="primary">xerC</name>
    <name evidence="14" type="ORF">SAMN04489760_105104</name>
</gene>
<dbReference type="Gene3D" id="1.10.443.10">
    <property type="entry name" value="Intergrase catalytic core"/>
    <property type="match status" value="1"/>
</dbReference>
<comment type="subunit">
    <text evidence="10">Forms a cyclic heterotetrameric complex composed of two molecules of XerC and two molecules of XerD.</text>
</comment>
<dbReference type="Pfam" id="PF02899">
    <property type="entry name" value="Phage_int_SAM_1"/>
    <property type="match status" value="1"/>
</dbReference>
<keyword evidence="9 10" id="KW-0131">Cell cycle</keyword>
<feature type="active site" evidence="10">
    <location>
        <position position="177"/>
    </location>
</feature>
<dbReference type="InterPro" id="IPR002104">
    <property type="entry name" value="Integrase_catalytic"/>
</dbReference>
<comment type="subcellular location">
    <subcellularLocation>
        <location evidence="1 10">Cytoplasm</location>
    </subcellularLocation>
</comment>
<feature type="active site" evidence="10">
    <location>
        <position position="153"/>
    </location>
</feature>
<dbReference type="PANTHER" id="PTHR30349:SF77">
    <property type="entry name" value="TYROSINE RECOMBINASE XERC"/>
    <property type="match status" value="1"/>
</dbReference>
<dbReference type="InterPro" id="IPR011010">
    <property type="entry name" value="DNA_brk_join_enz"/>
</dbReference>
<dbReference type="NCBIfam" id="NF001399">
    <property type="entry name" value="PRK00283.1"/>
    <property type="match status" value="1"/>
</dbReference>